<dbReference type="EMBL" id="JAKIJS010000001">
    <property type="protein sequence ID" value="MCF6139012.1"/>
    <property type="molecule type" value="Genomic_DNA"/>
</dbReference>
<dbReference type="Pfam" id="PF13527">
    <property type="entry name" value="Acetyltransf_9"/>
    <property type="match status" value="1"/>
</dbReference>
<dbReference type="Pfam" id="PF13530">
    <property type="entry name" value="SCP2_2"/>
    <property type="match status" value="1"/>
</dbReference>
<reference evidence="2 3" key="1">
    <citation type="submission" date="2022-01" db="EMBL/GenBank/DDBJ databases">
        <title>Alkalihalobacillus sp. EGI L200015, a novel bacterium isolated from a salt lake sediment.</title>
        <authorList>
            <person name="Gao L."/>
            <person name="Fang B.-Z."/>
            <person name="Li W.-J."/>
        </authorList>
    </citation>
    <scope>NUCLEOTIDE SEQUENCE [LARGE SCALE GENOMIC DNA]</scope>
    <source>
        <strain evidence="2 3">KCTC 12718</strain>
    </source>
</reference>
<keyword evidence="3" id="KW-1185">Reference proteome</keyword>
<dbReference type="InterPro" id="IPR000182">
    <property type="entry name" value="GNAT_dom"/>
</dbReference>
<dbReference type="InterPro" id="IPR041380">
    <property type="entry name" value="Acetyltransf_17"/>
</dbReference>
<dbReference type="InterPro" id="IPR036527">
    <property type="entry name" value="SCP2_sterol-bd_dom_sf"/>
</dbReference>
<sequence length="416" mass="48315">MEIRRMEVEDVKPFIELMSRSYPGMKLVTDDDIEKMADRFIDLQQNDTSTALYGAYQSGQLVGGMRFHDFEMMFYDQKVPVGGIGMVAVDLLHKKERVAKSLLEYFHKHYLERETYMTALHPFRPDFYKKMGYGYGTKKNRYRVQPHHLPKGKSKAHIEYIPLEQIDAIVGFYNKVATKTHGMMIRSHSDFERPMKQPGNYTIGFVKDGEIKGYVGFSFQSEHGDSFLQNDILIHEMVYEDTEVLSEFLTFFHSQHDQVRSIYFDTQDEYFHHLLLNPSNGSNHLIPHVFHESNTQGVGLMYRILDTVKFLDSVSEMNFGGESLNLKMKVKDSFQPNNEKSVFMKVENGHISIKQELNTDVEIELDVSEFSTLLMGVVPFDTLVMYGNATISSKDYIAHVTRLFYTRQKPVCLNRF</sequence>
<dbReference type="PROSITE" id="PS51186">
    <property type="entry name" value="GNAT"/>
    <property type="match status" value="1"/>
</dbReference>
<accession>A0ABS9H5A0</accession>
<dbReference type="GO" id="GO:0016746">
    <property type="term" value="F:acyltransferase activity"/>
    <property type="evidence" value="ECO:0007669"/>
    <property type="project" value="UniProtKB-KW"/>
</dbReference>
<dbReference type="Gene3D" id="3.40.630.30">
    <property type="match status" value="2"/>
</dbReference>
<comment type="caution">
    <text evidence="2">The sequence shown here is derived from an EMBL/GenBank/DDBJ whole genome shotgun (WGS) entry which is preliminary data.</text>
</comment>
<evidence type="ECO:0000259" key="1">
    <source>
        <dbReference type="PROSITE" id="PS51186"/>
    </source>
</evidence>
<dbReference type="PANTHER" id="PTHR37817">
    <property type="entry name" value="N-ACETYLTRANSFERASE EIS"/>
    <property type="match status" value="1"/>
</dbReference>
<dbReference type="InterPro" id="IPR016181">
    <property type="entry name" value="Acyl_CoA_acyltransferase"/>
</dbReference>
<proteinExistence type="predicted"/>
<name>A0ABS9H5A0_9BACL</name>
<dbReference type="InterPro" id="IPR051554">
    <property type="entry name" value="Acetyltransferase_Eis"/>
</dbReference>
<dbReference type="Pfam" id="PF17668">
    <property type="entry name" value="Acetyltransf_17"/>
    <property type="match status" value="1"/>
</dbReference>
<protein>
    <submittedName>
        <fullName evidence="2">GNAT family N-acetyltransferase</fullName>
        <ecNumber evidence="2">2.3.1.-</ecNumber>
    </submittedName>
</protein>
<keyword evidence="2" id="KW-0808">Transferase</keyword>
<dbReference type="EC" id="2.3.1.-" evidence="2"/>
<dbReference type="Gene3D" id="3.30.1050.10">
    <property type="entry name" value="SCP2 sterol-binding domain"/>
    <property type="match status" value="1"/>
</dbReference>
<evidence type="ECO:0000313" key="3">
    <source>
        <dbReference type="Proteomes" id="UP001649381"/>
    </source>
</evidence>
<dbReference type="PANTHER" id="PTHR37817:SF1">
    <property type="entry name" value="N-ACETYLTRANSFERASE EIS"/>
    <property type="match status" value="1"/>
</dbReference>
<organism evidence="2 3">
    <name type="scientific">Pseudalkalibacillus berkeleyi</name>
    <dbReference type="NCBI Taxonomy" id="1069813"/>
    <lineage>
        <taxon>Bacteria</taxon>
        <taxon>Bacillati</taxon>
        <taxon>Bacillota</taxon>
        <taxon>Bacilli</taxon>
        <taxon>Bacillales</taxon>
        <taxon>Fictibacillaceae</taxon>
        <taxon>Pseudalkalibacillus</taxon>
    </lineage>
</organism>
<dbReference type="RefSeq" id="WP_236337637.1">
    <property type="nucleotide sequence ID" value="NZ_JAKIJS010000001.1"/>
</dbReference>
<dbReference type="InterPro" id="IPR025559">
    <property type="entry name" value="Eis_dom"/>
</dbReference>
<feature type="domain" description="N-acetyltransferase" evidence="1">
    <location>
        <begin position="1"/>
        <end position="156"/>
    </location>
</feature>
<gene>
    <name evidence="2" type="ORF">L2716_14830</name>
</gene>
<dbReference type="SUPFAM" id="SSF55718">
    <property type="entry name" value="SCP-like"/>
    <property type="match status" value="1"/>
</dbReference>
<dbReference type="Proteomes" id="UP001649381">
    <property type="component" value="Unassembled WGS sequence"/>
</dbReference>
<dbReference type="SUPFAM" id="SSF55729">
    <property type="entry name" value="Acyl-CoA N-acyltransferases (Nat)"/>
    <property type="match status" value="1"/>
</dbReference>
<keyword evidence="2" id="KW-0012">Acyltransferase</keyword>
<evidence type="ECO:0000313" key="2">
    <source>
        <dbReference type="EMBL" id="MCF6139012.1"/>
    </source>
</evidence>